<dbReference type="AlphaFoldDB" id="A0A512AJM4"/>
<dbReference type="Proteomes" id="UP000321464">
    <property type="component" value="Unassembled WGS sequence"/>
</dbReference>
<dbReference type="EMBL" id="BJYR01000012">
    <property type="protein sequence ID" value="GEN99907.1"/>
    <property type="molecule type" value="Genomic_DNA"/>
</dbReference>
<proteinExistence type="predicted"/>
<evidence type="ECO:0000313" key="3">
    <source>
        <dbReference type="Proteomes" id="UP000321464"/>
    </source>
</evidence>
<evidence type="ECO:0000313" key="2">
    <source>
        <dbReference type="EMBL" id="GEN99907.1"/>
    </source>
</evidence>
<protein>
    <recommendedName>
        <fullName evidence="4">Lipoprotein</fullName>
    </recommendedName>
</protein>
<evidence type="ECO:0000256" key="1">
    <source>
        <dbReference type="SAM" id="SignalP"/>
    </source>
</evidence>
<reference evidence="2 3" key="1">
    <citation type="submission" date="2019-07" db="EMBL/GenBank/DDBJ databases">
        <title>Whole genome shotgun sequence of Novosphingobium sediminis NBRC 106119.</title>
        <authorList>
            <person name="Hosoyama A."/>
            <person name="Uohara A."/>
            <person name="Ohji S."/>
            <person name="Ichikawa N."/>
        </authorList>
    </citation>
    <scope>NUCLEOTIDE SEQUENCE [LARGE SCALE GENOMIC DNA]</scope>
    <source>
        <strain evidence="2 3">NBRC 106119</strain>
    </source>
</reference>
<organism evidence="2 3">
    <name type="scientific">Novosphingobium sediminis</name>
    <dbReference type="NCBI Taxonomy" id="707214"/>
    <lineage>
        <taxon>Bacteria</taxon>
        <taxon>Pseudomonadati</taxon>
        <taxon>Pseudomonadota</taxon>
        <taxon>Alphaproteobacteria</taxon>
        <taxon>Sphingomonadales</taxon>
        <taxon>Sphingomonadaceae</taxon>
        <taxon>Novosphingobium</taxon>
    </lineage>
</organism>
<evidence type="ECO:0008006" key="4">
    <source>
        <dbReference type="Google" id="ProtNLM"/>
    </source>
</evidence>
<name>A0A512AJM4_9SPHN</name>
<keyword evidence="1" id="KW-0732">Signal</keyword>
<accession>A0A512AJM4</accession>
<sequence>MQLATSFCCTAALIAATCATAANPPDARPAALPSFAPSVEDIVQPGWKQVTLKSGDLDGDAKPDVAVLMRSTARDRIKPLPPGSNYPLDDTNPYVLAIGLARPNGYDLVYSKRDLFPNETAPSHGDDAPDDGSVDIRRGVLTLNFGHLRGYDRLRFRWDGKAFRLIGLDCAGVTGGEITTLSANYLTRKARYTHAAISDDREKASMITIAPAKRPSLDQFDWIEEWSGHDSRGNTLSC</sequence>
<feature type="signal peptide" evidence="1">
    <location>
        <begin position="1"/>
        <end position="21"/>
    </location>
</feature>
<gene>
    <name evidence="2" type="ORF">NSE01_17400</name>
</gene>
<comment type="caution">
    <text evidence="2">The sequence shown here is derived from an EMBL/GenBank/DDBJ whole genome shotgun (WGS) entry which is preliminary data.</text>
</comment>
<keyword evidence="3" id="KW-1185">Reference proteome</keyword>
<dbReference type="RefSeq" id="WP_170233796.1">
    <property type="nucleotide sequence ID" value="NZ_BJYR01000012.1"/>
</dbReference>
<feature type="chain" id="PRO_5021987633" description="Lipoprotein" evidence="1">
    <location>
        <begin position="22"/>
        <end position="238"/>
    </location>
</feature>